<dbReference type="EMBL" id="JARRAG010000002">
    <property type="protein sequence ID" value="MDG3006057.1"/>
    <property type="molecule type" value="Genomic_DNA"/>
</dbReference>
<keyword evidence="2" id="KW-0808">Transferase</keyword>
<evidence type="ECO:0000256" key="3">
    <source>
        <dbReference type="ARBA" id="ARBA00022695"/>
    </source>
</evidence>
<dbReference type="PANTHER" id="PTHR34185:SF1">
    <property type="entry name" value="DIADENYLATE CYCLASE"/>
    <property type="match status" value="1"/>
</dbReference>
<feature type="region of interest" description="Disordered" evidence="6">
    <location>
        <begin position="301"/>
        <end position="350"/>
    </location>
</feature>
<comment type="caution">
    <text evidence="8">The sequence shown here is derived from an EMBL/GenBank/DDBJ whole genome shotgun (WGS) entry which is preliminary data.</text>
</comment>
<evidence type="ECO:0000256" key="1">
    <source>
        <dbReference type="ARBA" id="ARBA00000877"/>
    </source>
</evidence>
<evidence type="ECO:0000313" key="8">
    <source>
        <dbReference type="EMBL" id="MDG3006057.1"/>
    </source>
</evidence>
<proteinExistence type="inferred from homology"/>
<accession>A0ABT6FEQ5</accession>
<dbReference type="HAMAP" id="MF_00840">
    <property type="entry name" value="DacZ"/>
    <property type="match status" value="1"/>
</dbReference>
<feature type="compositionally biased region" description="Basic and acidic residues" evidence="6">
    <location>
        <begin position="335"/>
        <end position="350"/>
    </location>
</feature>
<dbReference type="InterPro" id="IPR003390">
    <property type="entry name" value="DNA_integrity_scan_DisA_N"/>
</dbReference>
<dbReference type="Pfam" id="PF21755">
    <property type="entry name" value="DacZ_P"/>
    <property type="match status" value="1"/>
</dbReference>
<evidence type="ECO:0000313" key="9">
    <source>
        <dbReference type="Proteomes" id="UP001216907"/>
    </source>
</evidence>
<dbReference type="SUPFAM" id="SSF143597">
    <property type="entry name" value="YojJ-like"/>
    <property type="match status" value="1"/>
</dbReference>
<gene>
    <name evidence="8" type="ORF">PZE19_19970</name>
</gene>
<evidence type="ECO:0000256" key="6">
    <source>
        <dbReference type="SAM" id="MobiDB-lite"/>
    </source>
</evidence>
<dbReference type="PANTHER" id="PTHR34185">
    <property type="entry name" value="DIADENYLATE CYCLASE"/>
    <property type="match status" value="1"/>
</dbReference>
<dbReference type="InterPro" id="IPR050338">
    <property type="entry name" value="DisA"/>
</dbReference>
<dbReference type="Proteomes" id="UP001216907">
    <property type="component" value="Unassembled WGS sequence"/>
</dbReference>
<organism evidence="8 9">
    <name type="scientific">Paludisphaera mucosa</name>
    <dbReference type="NCBI Taxonomy" id="3030827"/>
    <lineage>
        <taxon>Bacteria</taxon>
        <taxon>Pseudomonadati</taxon>
        <taxon>Planctomycetota</taxon>
        <taxon>Planctomycetia</taxon>
        <taxon>Isosphaerales</taxon>
        <taxon>Isosphaeraceae</taxon>
        <taxon>Paludisphaera</taxon>
    </lineage>
</organism>
<keyword evidence="5" id="KW-0067">ATP-binding</keyword>
<evidence type="ECO:0000256" key="5">
    <source>
        <dbReference type="ARBA" id="ARBA00022840"/>
    </source>
</evidence>
<evidence type="ECO:0000256" key="2">
    <source>
        <dbReference type="ARBA" id="ARBA00022679"/>
    </source>
</evidence>
<keyword evidence="3" id="KW-0548">Nucleotidyltransferase</keyword>
<keyword evidence="4" id="KW-0547">Nucleotide-binding</keyword>
<comment type="catalytic activity">
    <reaction evidence="1">
        <text>2 ATP = 3',3'-c-di-AMP + 2 diphosphate</text>
        <dbReference type="Rhea" id="RHEA:35655"/>
        <dbReference type="ChEBI" id="CHEBI:30616"/>
        <dbReference type="ChEBI" id="CHEBI:33019"/>
        <dbReference type="ChEBI" id="CHEBI:71500"/>
        <dbReference type="EC" id="2.7.7.85"/>
    </reaction>
</comment>
<dbReference type="InterPro" id="IPR036888">
    <property type="entry name" value="DNA_integrity_DisA_N_sf"/>
</dbReference>
<reference evidence="8 9" key="1">
    <citation type="submission" date="2023-03" db="EMBL/GenBank/DDBJ databases">
        <title>Paludisphaera mucosa sp. nov. a novel planctomycete from northern fen.</title>
        <authorList>
            <person name="Ivanova A."/>
        </authorList>
    </citation>
    <scope>NUCLEOTIDE SEQUENCE [LARGE SCALE GENOMIC DNA]</scope>
    <source>
        <strain evidence="8 9">Pla2</strain>
    </source>
</reference>
<feature type="compositionally biased region" description="Basic and acidic residues" evidence="6">
    <location>
        <begin position="311"/>
        <end position="324"/>
    </location>
</feature>
<keyword evidence="9" id="KW-1185">Reference proteome</keyword>
<dbReference type="Gene3D" id="3.40.1700.10">
    <property type="entry name" value="DNA integrity scanning protein, DisA, N-terminal domain"/>
    <property type="match status" value="1"/>
</dbReference>
<dbReference type="PROSITE" id="PS51794">
    <property type="entry name" value="DAC"/>
    <property type="match status" value="1"/>
</dbReference>
<dbReference type="RefSeq" id="WP_277862362.1">
    <property type="nucleotide sequence ID" value="NZ_JARRAG010000002.1"/>
</dbReference>
<dbReference type="Pfam" id="PF02457">
    <property type="entry name" value="DAC"/>
    <property type="match status" value="1"/>
</dbReference>
<dbReference type="InterPro" id="IPR048544">
    <property type="entry name" value="DacZ_P"/>
</dbReference>
<evidence type="ECO:0000256" key="4">
    <source>
        <dbReference type="ARBA" id="ARBA00022741"/>
    </source>
</evidence>
<feature type="domain" description="DAC" evidence="7">
    <location>
        <begin position="136"/>
        <end position="294"/>
    </location>
</feature>
<protein>
    <submittedName>
        <fullName evidence="8">DNA integrity scanning protein DisA nucleotide-binding domain protein</fullName>
    </submittedName>
</protein>
<sequence>MTPLNTSKATAPLPILSIACGSAQRLGASAVLVMPEGPMEWDLVRSVATGGVDFLIASSSDRQVEAIRKAGLVAIELEPSEAAIAERVTLALIEAVANDQLKAGARVVVVYSGFEAEALDSISVIRLGEHLERLTARDLRALETSVPFDTLKAVVDAGVEIGREGREGKAVGSLIVVGDARNVLARTRPLGFDPFKGYKRKERNVRDLRVREAIKEIAQMDGAFVVARDGTVEAACRLIDAPVAGLTLPKGLGTRHWAAAAITSVTQAVAVVVSQSNGTVRIFQDGDVILRIAPMRHARAMKWQDAESEPGEPRAPREREKPPRTPENGPLRRPGRADGPERDAPQDGSE</sequence>
<evidence type="ECO:0000259" key="7">
    <source>
        <dbReference type="PROSITE" id="PS51794"/>
    </source>
</evidence>
<dbReference type="InterPro" id="IPR014499">
    <property type="entry name" value="DAC_DacZ"/>
</dbReference>
<name>A0ABT6FEQ5_9BACT</name>